<evidence type="ECO:0000256" key="1">
    <source>
        <dbReference type="ARBA" id="ARBA00022460"/>
    </source>
</evidence>
<dbReference type="InterPro" id="IPR051217">
    <property type="entry name" value="Insect_Cuticle_Struc_Prot"/>
</dbReference>
<dbReference type="PRINTS" id="PR00947">
    <property type="entry name" value="CUTICLE"/>
</dbReference>
<evidence type="ECO:0000313" key="6">
    <source>
        <dbReference type="Proteomes" id="UP001372834"/>
    </source>
</evidence>
<dbReference type="InterPro" id="IPR031311">
    <property type="entry name" value="CHIT_BIND_RR_consensus"/>
</dbReference>
<evidence type="ECO:0000256" key="2">
    <source>
        <dbReference type="PROSITE-ProRule" id="PRU00497"/>
    </source>
</evidence>
<feature type="signal peptide" evidence="4">
    <location>
        <begin position="1"/>
        <end position="18"/>
    </location>
</feature>
<keyword evidence="4" id="KW-0732">Signal</keyword>
<dbReference type="InterPro" id="IPR000618">
    <property type="entry name" value="Insect_cuticle"/>
</dbReference>
<feature type="region of interest" description="Disordered" evidence="3">
    <location>
        <begin position="36"/>
        <end position="79"/>
    </location>
</feature>
<feature type="chain" id="PRO_5042997079" evidence="4">
    <location>
        <begin position="19"/>
        <end position="411"/>
    </location>
</feature>
<dbReference type="EMBL" id="JAWJWE010000038">
    <property type="protein sequence ID" value="KAK6623148.1"/>
    <property type="molecule type" value="Genomic_DNA"/>
</dbReference>
<evidence type="ECO:0000256" key="3">
    <source>
        <dbReference type="SAM" id="MobiDB-lite"/>
    </source>
</evidence>
<gene>
    <name evidence="5" type="ORF">RUM43_009000</name>
</gene>
<evidence type="ECO:0000256" key="4">
    <source>
        <dbReference type="SAM" id="SignalP"/>
    </source>
</evidence>
<dbReference type="GO" id="GO:0031012">
    <property type="term" value="C:extracellular matrix"/>
    <property type="evidence" value="ECO:0007669"/>
    <property type="project" value="TreeGrafter"/>
</dbReference>
<dbReference type="PANTHER" id="PTHR12236:SF98">
    <property type="entry name" value="CUTICULAR PROTEIN 56F"/>
    <property type="match status" value="1"/>
</dbReference>
<proteinExistence type="predicted"/>
<dbReference type="GO" id="GO:0005615">
    <property type="term" value="C:extracellular space"/>
    <property type="evidence" value="ECO:0007669"/>
    <property type="project" value="TreeGrafter"/>
</dbReference>
<dbReference type="GO" id="GO:0042302">
    <property type="term" value="F:structural constituent of cuticle"/>
    <property type="evidence" value="ECO:0007669"/>
    <property type="project" value="UniProtKB-UniRule"/>
</dbReference>
<organism evidence="5 6">
    <name type="scientific">Polyplax serrata</name>
    <name type="common">Common mouse louse</name>
    <dbReference type="NCBI Taxonomy" id="468196"/>
    <lineage>
        <taxon>Eukaryota</taxon>
        <taxon>Metazoa</taxon>
        <taxon>Ecdysozoa</taxon>
        <taxon>Arthropoda</taxon>
        <taxon>Hexapoda</taxon>
        <taxon>Insecta</taxon>
        <taxon>Pterygota</taxon>
        <taxon>Neoptera</taxon>
        <taxon>Paraneoptera</taxon>
        <taxon>Psocodea</taxon>
        <taxon>Troctomorpha</taxon>
        <taxon>Phthiraptera</taxon>
        <taxon>Anoplura</taxon>
        <taxon>Polyplacidae</taxon>
        <taxon>Polyplax</taxon>
    </lineage>
</organism>
<keyword evidence="1 2" id="KW-0193">Cuticle</keyword>
<evidence type="ECO:0000313" key="5">
    <source>
        <dbReference type="EMBL" id="KAK6623148.1"/>
    </source>
</evidence>
<reference evidence="5 6" key="1">
    <citation type="submission" date="2023-10" db="EMBL/GenBank/DDBJ databases">
        <title>Genomes of two closely related lineages of the louse Polyplax serrata with different host specificities.</title>
        <authorList>
            <person name="Martinu J."/>
            <person name="Tarabai H."/>
            <person name="Stefka J."/>
            <person name="Hypsa V."/>
        </authorList>
    </citation>
    <scope>NUCLEOTIDE SEQUENCE [LARGE SCALE GENOMIC DNA]</scope>
    <source>
        <strain evidence="5">HR10_N</strain>
    </source>
</reference>
<dbReference type="Proteomes" id="UP001372834">
    <property type="component" value="Unassembled WGS sequence"/>
</dbReference>
<dbReference type="PROSITE" id="PS51155">
    <property type="entry name" value="CHIT_BIND_RR_2"/>
    <property type="match status" value="1"/>
</dbReference>
<dbReference type="PANTHER" id="PTHR12236">
    <property type="entry name" value="STRUCTURAL CONTITUENT OF CUTICLE"/>
    <property type="match status" value="1"/>
</dbReference>
<dbReference type="PROSITE" id="PS00233">
    <property type="entry name" value="CHIT_BIND_RR_1"/>
    <property type="match status" value="1"/>
</dbReference>
<comment type="caution">
    <text evidence="5">The sequence shown here is derived from an EMBL/GenBank/DDBJ whole genome shotgun (WGS) entry which is preliminary data.</text>
</comment>
<name>A0AAN8S1R3_POLSC</name>
<feature type="compositionally biased region" description="Polar residues" evidence="3">
    <location>
        <begin position="45"/>
        <end position="65"/>
    </location>
</feature>
<sequence>MSKIVALTFIALVAGVLAEPPVGYLPPARNSNAAPSAVYGAPSAASRSTGKTFHSQRSGSKSFSYNAHHESQSSGGVPQLYGAPSLGAAGRSVSFGASSGASFGGSSGASFSSSGAGIAGAVQQQYGAPSSGSSFGSGVSQQYGAPTGASSFGSSSGSSFGASGSAFASSAKTSGFSAGSQTSRFGSSSGSSFGAGASRNGVSRQYGAPSAGSASAGFGSSSFGGAASSNGVSQQYGAPSAGSGFGASSFGAAGSSFGSSSRAFGAGSAGSGASYRAPAPVYGVPNSAAFEGEDGQSVSIFSSSIIYVYQMNLKLINNQSFFTKQLQEPANYEYTYEVEAADVSGVMFGHKESRENESAKGSYHVLLPDGRTQIVEYHADEEGFHPKIRYEGTATMDGAGARANSGLQGPY</sequence>
<dbReference type="AlphaFoldDB" id="A0AAN8S1R3"/>
<protein>
    <submittedName>
        <fullName evidence="5">Uncharacterized protein</fullName>
    </submittedName>
</protein>
<accession>A0AAN8S1R3</accession>
<dbReference type="Pfam" id="PF00379">
    <property type="entry name" value="Chitin_bind_4"/>
    <property type="match status" value="1"/>
</dbReference>